<evidence type="ECO:0000256" key="5">
    <source>
        <dbReference type="ARBA" id="ARBA00022989"/>
    </source>
</evidence>
<dbReference type="PANTHER" id="PTHR24221:SF654">
    <property type="entry name" value="ATP-BINDING CASSETTE SUB-FAMILY B MEMBER 6"/>
    <property type="match status" value="1"/>
</dbReference>
<feature type="domain" description="ABC transmembrane type-1" evidence="9">
    <location>
        <begin position="17"/>
        <end position="289"/>
    </location>
</feature>
<feature type="transmembrane region" description="Helical" evidence="7">
    <location>
        <begin position="166"/>
        <end position="183"/>
    </location>
</feature>
<evidence type="ECO:0000259" key="8">
    <source>
        <dbReference type="PROSITE" id="PS50893"/>
    </source>
</evidence>
<organism evidence="10 11">
    <name type="scientific">Halarcobacter ebronensis</name>
    <dbReference type="NCBI Taxonomy" id="1462615"/>
    <lineage>
        <taxon>Bacteria</taxon>
        <taxon>Pseudomonadati</taxon>
        <taxon>Campylobacterota</taxon>
        <taxon>Epsilonproteobacteria</taxon>
        <taxon>Campylobacterales</taxon>
        <taxon>Arcobacteraceae</taxon>
        <taxon>Halarcobacter</taxon>
    </lineage>
</organism>
<feature type="transmembrane region" description="Helical" evidence="7">
    <location>
        <begin position="280"/>
        <end position="299"/>
    </location>
</feature>
<keyword evidence="6 7" id="KW-0472">Membrane</keyword>
<dbReference type="PROSITE" id="PS50929">
    <property type="entry name" value="ABC_TM1F"/>
    <property type="match status" value="1"/>
</dbReference>
<evidence type="ECO:0000259" key="9">
    <source>
        <dbReference type="PROSITE" id="PS50929"/>
    </source>
</evidence>
<dbReference type="PROSITE" id="PS50893">
    <property type="entry name" value="ABC_TRANSPORTER_2"/>
    <property type="match status" value="1"/>
</dbReference>
<evidence type="ECO:0008006" key="12">
    <source>
        <dbReference type="Google" id="ProtNLM"/>
    </source>
</evidence>
<dbReference type="EMBL" id="PDKK01000004">
    <property type="protein sequence ID" value="RXK06402.1"/>
    <property type="molecule type" value="Genomic_DNA"/>
</dbReference>
<evidence type="ECO:0000313" key="10">
    <source>
        <dbReference type="EMBL" id="RXK06402.1"/>
    </source>
</evidence>
<protein>
    <recommendedName>
        <fullName evidence="12">ABC transporter ATP-binding protein</fullName>
    </recommendedName>
</protein>
<evidence type="ECO:0000256" key="4">
    <source>
        <dbReference type="ARBA" id="ARBA00022840"/>
    </source>
</evidence>
<keyword evidence="11" id="KW-1185">Reference proteome</keyword>
<keyword evidence="3" id="KW-0547">Nucleotide-binding</keyword>
<evidence type="ECO:0000313" key="11">
    <source>
        <dbReference type="Proteomes" id="UP000289758"/>
    </source>
</evidence>
<evidence type="ECO:0000256" key="2">
    <source>
        <dbReference type="ARBA" id="ARBA00022692"/>
    </source>
</evidence>
<gene>
    <name evidence="10" type="ORF">CRV07_06840</name>
</gene>
<dbReference type="Proteomes" id="UP000289758">
    <property type="component" value="Unassembled WGS sequence"/>
</dbReference>
<dbReference type="InterPro" id="IPR039421">
    <property type="entry name" value="Type_1_exporter"/>
</dbReference>
<keyword evidence="2 7" id="KW-0812">Transmembrane</keyword>
<comment type="caution">
    <text evidence="10">The sequence shown here is derived from an EMBL/GenBank/DDBJ whole genome shotgun (WGS) entry which is preliminary data.</text>
</comment>
<feature type="transmembrane region" description="Helical" evidence="7">
    <location>
        <begin position="62"/>
        <end position="83"/>
    </location>
</feature>
<evidence type="ECO:0000256" key="6">
    <source>
        <dbReference type="ARBA" id="ARBA00023136"/>
    </source>
</evidence>
<sequence>MLKLYYFFKNNIDHSLLFLFILGIIVSFFELIGMSLLLPIFQPDYNGKFAEYIKYTLSLFNINYNIINLSIFIFIIFLSKFIISVFQEYKYHKISNIFLSNIRKKIVDIITHADYLKVNKYSFSEINNLLTKETEKAYELFFYIMQISVVCTLMIGYLSMAFFLNVKYTLVMIIFGIFIMLVYKKLNRKVKYYSYEILNKSERINKYLTELIVYLKYLKVTNCINTYNKYMKESSDEYSHIKYKQAFLGGLTKRSSEPIGILMILLMVSYNNIYEGKSNIEIAFVALFLYKVFTTFTNFQYMYQKILAVHASTFKIIDFENTLKNSQNKNNENKIYFNELLKTITLNNLSFKIENKKIIDNISYKFERSKIYGIVGNTGAGKTTLINLISGLYIAEDNCMKYNNTNVNQIDIRKLSEKIAYVSQENFVFEDTLLNNIISWNKEYEKDVEQYIKISALSKLVDDLGLESNIGSFGTTLSGGQKQRICLARELIKQPDVLILDEATSALDANTEKEIMGNIISLKDDKITFVIAHRLSTLFKMDEIIFLKNGKIEASGNFFELYHTNCEFKKMCNNQNINLDNE</sequence>
<evidence type="ECO:0000256" key="1">
    <source>
        <dbReference type="ARBA" id="ARBA00004651"/>
    </source>
</evidence>
<dbReference type="OrthoDB" id="9760168at2"/>
<keyword evidence="5 7" id="KW-1133">Transmembrane helix</keyword>
<reference evidence="10 11" key="1">
    <citation type="submission" date="2017-10" db="EMBL/GenBank/DDBJ databases">
        <title>Genomics of the genus Arcobacter.</title>
        <authorList>
            <person name="Perez-Cataluna A."/>
            <person name="Figueras M.J."/>
        </authorList>
    </citation>
    <scope>NUCLEOTIDE SEQUENCE [LARGE SCALE GENOMIC DNA]</scope>
    <source>
        <strain evidence="10 11">CECT 8441</strain>
    </source>
</reference>
<dbReference type="SMART" id="SM00382">
    <property type="entry name" value="AAA"/>
    <property type="match status" value="1"/>
</dbReference>
<dbReference type="InterPro" id="IPR017871">
    <property type="entry name" value="ABC_transporter-like_CS"/>
</dbReference>
<dbReference type="SUPFAM" id="SSF90123">
    <property type="entry name" value="ABC transporter transmembrane region"/>
    <property type="match status" value="1"/>
</dbReference>
<dbReference type="Gene3D" id="3.40.50.300">
    <property type="entry name" value="P-loop containing nucleotide triphosphate hydrolases"/>
    <property type="match status" value="1"/>
</dbReference>
<name>A0A4Q1ALY2_9BACT</name>
<dbReference type="GO" id="GO:0034040">
    <property type="term" value="F:ATPase-coupled lipid transmembrane transporter activity"/>
    <property type="evidence" value="ECO:0007669"/>
    <property type="project" value="TreeGrafter"/>
</dbReference>
<proteinExistence type="predicted"/>
<feature type="domain" description="ABC transporter" evidence="8">
    <location>
        <begin position="344"/>
        <end position="574"/>
    </location>
</feature>
<comment type="subcellular location">
    <subcellularLocation>
        <location evidence="1">Cell membrane</location>
        <topology evidence="1">Multi-pass membrane protein</topology>
    </subcellularLocation>
</comment>
<dbReference type="AlphaFoldDB" id="A0A4Q1ALY2"/>
<feature type="transmembrane region" description="Helical" evidence="7">
    <location>
        <begin position="16"/>
        <end position="42"/>
    </location>
</feature>
<dbReference type="PANTHER" id="PTHR24221">
    <property type="entry name" value="ATP-BINDING CASSETTE SUB-FAMILY B"/>
    <property type="match status" value="1"/>
</dbReference>
<evidence type="ECO:0000256" key="3">
    <source>
        <dbReference type="ARBA" id="ARBA00022741"/>
    </source>
</evidence>
<dbReference type="InterPro" id="IPR011527">
    <property type="entry name" value="ABC1_TM_dom"/>
</dbReference>
<dbReference type="Pfam" id="PF00005">
    <property type="entry name" value="ABC_tran"/>
    <property type="match status" value="1"/>
</dbReference>
<dbReference type="SUPFAM" id="SSF52540">
    <property type="entry name" value="P-loop containing nucleoside triphosphate hydrolases"/>
    <property type="match status" value="1"/>
</dbReference>
<dbReference type="InterPro" id="IPR003593">
    <property type="entry name" value="AAA+_ATPase"/>
</dbReference>
<dbReference type="GO" id="GO:0140359">
    <property type="term" value="F:ABC-type transporter activity"/>
    <property type="evidence" value="ECO:0007669"/>
    <property type="project" value="InterPro"/>
</dbReference>
<dbReference type="PROSITE" id="PS00211">
    <property type="entry name" value="ABC_TRANSPORTER_1"/>
    <property type="match status" value="1"/>
</dbReference>
<dbReference type="CDD" id="cd03228">
    <property type="entry name" value="ABCC_MRP_Like"/>
    <property type="match status" value="1"/>
</dbReference>
<dbReference type="GO" id="GO:0016887">
    <property type="term" value="F:ATP hydrolysis activity"/>
    <property type="evidence" value="ECO:0007669"/>
    <property type="project" value="InterPro"/>
</dbReference>
<dbReference type="Pfam" id="PF00664">
    <property type="entry name" value="ABC_membrane"/>
    <property type="match status" value="1"/>
</dbReference>
<feature type="transmembrane region" description="Helical" evidence="7">
    <location>
        <begin position="140"/>
        <end position="160"/>
    </location>
</feature>
<keyword evidence="4" id="KW-0067">ATP-binding</keyword>
<dbReference type="Gene3D" id="1.20.1560.10">
    <property type="entry name" value="ABC transporter type 1, transmembrane domain"/>
    <property type="match status" value="1"/>
</dbReference>
<dbReference type="InterPro" id="IPR003439">
    <property type="entry name" value="ABC_transporter-like_ATP-bd"/>
</dbReference>
<dbReference type="InterPro" id="IPR036640">
    <property type="entry name" value="ABC1_TM_sf"/>
</dbReference>
<dbReference type="GO" id="GO:0005886">
    <property type="term" value="C:plasma membrane"/>
    <property type="evidence" value="ECO:0007669"/>
    <property type="project" value="UniProtKB-SubCell"/>
</dbReference>
<dbReference type="InterPro" id="IPR027417">
    <property type="entry name" value="P-loop_NTPase"/>
</dbReference>
<accession>A0A4Q1ALY2</accession>
<dbReference type="RefSeq" id="WP_129086988.1">
    <property type="nucleotide sequence ID" value="NZ_CP053836.1"/>
</dbReference>
<evidence type="ECO:0000256" key="7">
    <source>
        <dbReference type="SAM" id="Phobius"/>
    </source>
</evidence>
<dbReference type="GO" id="GO:0005524">
    <property type="term" value="F:ATP binding"/>
    <property type="evidence" value="ECO:0007669"/>
    <property type="project" value="UniProtKB-KW"/>
</dbReference>